<proteinExistence type="predicted"/>
<sequence length="313" mass="32995">MKITENPARLLVGLAVTAAATLGVVAPATAAPAAVSAATSAEEDVAHWRTVPVRSIPGDLIVQPSVRAGAVTFQVSTTDARSGWVGLVKLHRGVTWESFRDNYRKLASTDPAAILDGSRRVQDDVTLLGGVQTKVGQPGTFVQSLAPGEYVLFDHMDFRYGVAQPRHKVLTVSGLQFGVVPAAAGTLTAKDVSGEGPRFVVTGTPTAGQPLKFVNTMAGQANEAILFSLAPEVTDADLAAWVAKFGDHGEWPTDPPPFADPEPAGLLPISPGQSVTATPPLHPGRYIVICWMKDADDAIMLLKKGMYAVFEVH</sequence>
<feature type="chain" id="PRO_5046740889" description="Secreted protein" evidence="1">
    <location>
        <begin position="31"/>
        <end position="313"/>
    </location>
</feature>
<keyword evidence="3" id="KW-1185">Reference proteome</keyword>
<dbReference type="EMBL" id="JAFBCL010000001">
    <property type="protein sequence ID" value="MBM7814537.1"/>
    <property type="molecule type" value="Genomic_DNA"/>
</dbReference>
<reference evidence="2 3" key="1">
    <citation type="submission" date="2021-01" db="EMBL/GenBank/DDBJ databases">
        <title>Sequencing the genomes of 1000 actinobacteria strains.</title>
        <authorList>
            <person name="Klenk H.-P."/>
        </authorList>
    </citation>
    <scope>NUCLEOTIDE SEQUENCE [LARGE SCALE GENOMIC DNA]</scope>
    <source>
        <strain evidence="2 3">DSM 44581</strain>
    </source>
</reference>
<accession>A0ABS2SE39</accession>
<dbReference type="Proteomes" id="UP001195724">
    <property type="component" value="Unassembled WGS sequence"/>
</dbReference>
<feature type="signal peptide" evidence="1">
    <location>
        <begin position="1"/>
        <end position="30"/>
    </location>
</feature>
<evidence type="ECO:0008006" key="4">
    <source>
        <dbReference type="Google" id="ProtNLM"/>
    </source>
</evidence>
<evidence type="ECO:0000313" key="3">
    <source>
        <dbReference type="Proteomes" id="UP001195724"/>
    </source>
</evidence>
<name>A0ABS2SE39_9PSEU</name>
<gene>
    <name evidence="2" type="ORF">JOE68_005402</name>
</gene>
<keyword evidence="1" id="KW-0732">Signal</keyword>
<evidence type="ECO:0000256" key="1">
    <source>
        <dbReference type="SAM" id="SignalP"/>
    </source>
</evidence>
<organism evidence="2 3">
    <name type="scientific">Saccharothrix algeriensis</name>
    <dbReference type="NCBI Taxonomy" id="173560"/>
    <lineage>
        <taxon>Bacteria</taxon>
        <taxon>Bacillati</taxon>
        <taxon>Actinomycetota</taxon>
        <taxon>Actinomycetes</taxon>
        <taxon>Pseudonocardiales</taxon>
        <taxon>Pseudonocardiaceae</taxon>
        <taxon>Saccharothrix</taxon>
    </lineage>
</organism>
<protein>
    <recommendedName>
        <fullName evidence="4">Secreted protein</fullName>
    </recommendedName>
</protein>
<comment type="caution">
    <text evidence="2">The sequence shown here is derived from an EMBL/GenBank/DDBJ whole genome shotgun (WGS) entry which is preliminary data.</text>
</comment>
<evidence type="ECO:0000313" key="2">
    <source>
        <dbReference type="EMBL" id="MBM7814537.1"/>
    </source>
</evidence>
<dbReference type="RefSeq" id="WP_204845168.1">
    <property type="nucleotide sequence ID" value="NZ_JAFBCL010000001.1"/>
</dbReference>